<proteinExistence type="predicted"/>
<name>A0AAU7XFF5_9HYPH</name>
<organism evidence="2">
    <name type="scientific">Methyloraptor flagellatus</name>
    <dbReference type="NCBI Taxonomy" id="3162530"/>
    <lineage>
        <taxon>Bacteria</taxon>
        <taxon>Pseudomonadati</taxon>
        <taxon>Pseudomonadota</taxon>
        <taxon>Alphaproteobacteria</taxon>
        <taxon>Hyphomicrobiales</taxon>
        <taxon>Ancalomicrobiaceae</taxon>
        <taxon>Methyloraptor</taxon>
    </lineage>
</organism>
<dbReference type="AlphaFoldDB" id="A0AAU7XFF5"/>
<reference evidence="2" key="1">
    <citation type="submission" date="2024-06" db="EMBL/GenBank/DDBJ databases">
        <title>Methylostella associata gen. nov., sp. nov., a novel Ancalomicrobiaceae-affiliated facultatively methylotrophic bacteria that feed on methanotrophs of the genus Methylococcus.</title>
        <authorList>
            <person name="Saltykova V."/>
            <person name="Danilova O.V."/>
            <person name="Oshkin I.Y."/>
            <person name="Belova S.E."/>
            <person name="Pimenov N.V."/>
            <person name="Dedysh S.N."/>
        </authorList>
    </citation>
    <scope>NUCLEOTIDE SEQUENCE</scope>
    <source>
        <strain evidence="2">S20</strain>
    </source>
</reference>
<feature type="chain" id="PRO_5043772970" evidence="1">
    <location>
        <begin position="29"/>
        <end position="210"/>
    </location>
</feature>
<feature type="signal peptide" evidence="1">
    <location>
        <begin position="1"/>
        <end position="28"/>
    </location>
</feature>
<evidence type="ECO:0000313" key="2">
    <source>
        <dbReference type="EMBL" id="XBY46575.1"/>
    </source>
</evidence>
<dbReference type="EMBL" id="CP158568">
    <property type="protein sequence ID" value="XBY46575.1"/>
    <property type="molecule type" value="Genomic_DNA"/>
</dbReference>
<protein>
    <submittedName>
        <fullName evidence="2">Uncharacterized protein</fullName>
    </submittedName>
</protein>
<sequence length="210" mass="21627">MARISHTSTAVVVLAGLSAAGATGAARAETADTVSCTAPVGPKDSAKDIMKRFGADAAFAKKVVGEEGTEIKVLVLYPKSPDRRLEIAFADKAMTRPSDVTATLSRGAAPHRWSIAGLAVGAGPAAVQKVNGKPFRIAGFGWDYGGYVNDWKGGALGQPLAGGCTLSIRFGGENPPDALSGDGVSVASDDKRLLKWGPVVESIVMSFPEK</sequence>
<evidence type="ECO:0000256" key="1">
    <source>
        <dbReference type="SAM" id="SignalP"/>
    </source>
</evidence>
<dbReference type="RefSeq" id="WP_407051668.1">
    <property type="nucleotide sequence ID" value="NZ_CP158568.1"/>
</dbReference>
<gene>
    <name evidence="2" type="ORF">ABS361_10395</name>
</gene>
<dbReference type="KEGG" id="mflg:ABS361_10395"/>
<accession>A0AAU7XFF5</accession>
<keyword evidence="1" id="KW-0732">Signal</keyword>